<dbReference type="Proteomes" id="UP001172101">
    <property type="component" value="Unassembled WGS sequence"/>
</dbReference>
<feature type="region of interest" description="Disordered" evidence="1">
    <location>
        <begin position="24"/>
        <end position="96"/>
    </location>
</feature>
<sequence length="96" mass="10949">MWTTHGLAFRCWSRSPLLAGDITSTTRRPEARQLARIPNLTSSRQRAFRLQHHHTRHPALTPSQSVLLPPTPRPLSSHRNAPARPRQSDGPYTKTR</sequence>
<feature type="compositionally biased region" description="Basic residues" evidence="1">
    <location>
        <begin position="46"/>
        <end position="57"/>
    </location>
</feature>
<gene>
    <name evidence="2" type="ORF">B0T26DRAFT_178192</name>
</gene>
<evidence type="ECO:0000313" key="3">
    <source>
        <dbReference type="Proteomes" id="UP001172101"/>
    </source>
</evidence>
<reference evidence="2" key="1">
    <citation type="submission" date="2023-06" db="EMBL/GenBank/DDBJ databases">
        <title>Genome-scale phylogeny and comparative genomics of the fungal order Sordariales.</title>
        <authorList>
            <consortium name="Lawrence Berkeley National Laboratory"/>
            <person name="Hensen N."/>
            <person name="Bonometti L."/>
            <person name="Westerberg I."/>
            <person name="Brannstrom I.O."/>
            <person name="Guillou S."/>
            <person name="Cros-Aarteil S."/>
            <person name="Calhoun S."/>
            <person name="Haridas S."/>
            <person name="Kuo A."/>
            <person name="Mondo S."/>
            <person name="Pangilinan J."/>
            <person name="Riley R."/>
            <person name="LaButti K."/>
            <person name="Andreopoulos B."/>
            <person name="Lipzen A."/>
            <person name="Chen C."/>
            <person name="Yanf M."/>
            <person name="Daum C."/>
            <person name="Ng V."/>
            <person name="Clum A."/>
            <person name="Steindorff A."/>
            <person name="Ohm R."/>
            <person name="Martin F."/>
            <person name="Silar P."/>
            <person name="Natvig D."/>
            <person name="Lalanne C."/>
            <person name="Gautier V."/>
            <person name="Ament-velasquez S.L."/>
            <person name="Kruys A."/>
            <person name="Hutchinson M.I."/>
            <person name="Powell A.J."/>
            <person name="Barry K."/>
            <person name="Miller A.N."/>
            <person name="Grigoriev I.V."/>
            <person name="Debuchy R."/>
            <person name="Gladieux P."/>
            <person name="Thoren M.H."/>
            <person name="Johannesson H."/>
        </authorList>
    </citation>
    <scope>NUCLEOTIDE SEQUENCE</scope>
    <source>
        <strain evidence="2">SMH2392-1A</strain>
    </source>
</reference>
<organism evidence="2 3">
    <name type="scientific">Lasiosphaeria miniovina</name>
    <dbReference type="NCBI Taxonomy" id="1954250"/>
    <lineage>
        <taxon>Eukaryota</taxon>
        <taxon>Fungi</taxon>
        <taxon>Dikarya</taxon>
        <taxon>Ascomycota</taxon>
        <taxon>Pezizomycotina</taxon>
        <taxon>Sordariomycetes</taxon>
        <taxon>Sordariomycetidae</taxon>
        <taxon>Sordariales</taxon>
        <taxon>Lasiosphaeriaceae</taxon>
        <taxon>Lasiosphaeria</taxon>
    </lineage>
</organism>
<dbReference type="GeneID" id="85316872"/>
<evidence type="ECO:0000313" key="2">
    <source>
        <dbReference type="EMBL" id="KAK0728594.1"/>
    </source>
</evidence>
<dbReference type="RefSeq" id="XP_060301449.1">
    <property type="nucleotide sequence ID" value="XM_060433602.1"/>
</dbReference>
<comment type="caution">
    <text evidence="2">The sequence shown here is derived from an EMBL/GenBank/DDBJ whole genome shotgun (WGS) entry which is preliminary data.</text>
</comment>
<evidence type="ECO:0000256" key="1">
    <source>
        <dbReference type="SAM" id="MobiDB-lite"/>
    </source>
</evidence>
<dbReference type="AlphaFoldDB" id="A0AA40B6F5"/>
<keyword evidence="3" id="KW-1185">Reference proteome</keyword>
<dbReference type="EMBL" id="JAUIRO010000002">
    <property type="protein sequence ID" value="KAK0728594.1"/>
    <property type="molecule type" value="Genomic_DNA"/>
</dbReference>
<accession>A0AA40B6F5</accession>
<proteinExistence type="predicted"/>
<protein>
    <submittedName>
        <fullName evidence="2">Uncharacterized protein</fullName>
    </submittedName>
</protein>
<name>A0AA40B6F5_9PEZI</name>